<sequence length="109" mass="11188">MAIRGWADGVAAVAGLGEREVRALLAVQGVVELRLGVLHPQSSSVTTWYGMAVPPTSWPKPSVIAGGEGVRALLPGRPVGHAVGPTRPALALNCAFQPEDSLAQTVTVA</sequence>
<keyword evidence="2" id="KW-1185">Reference proteome</keyword>
<protein>
    <submittedName>
        <fullName evidence="1">Uncharacterized protein</fullName>
    </submittedName>
</protein>
<dbReference type="Proteomes" id="UP000053260">
    <property type="component" value="Unassembled WGS sequence"/>
</dbReference>
<accession>A0A101V370</accession>
<name>A0A101V370_9ACTN</name>
<evidence type="ECO:0000313" key="1">
    <source>
        <dbReference type="EMBL" id="KUO21685.1"/>
    </source>
</evidence>
<organism evidence="1 2">
    <name type="scientific">Streptomyces dysideae</name>
    <dbReference type="NCBI Taxonomy" id="909626"/>
    <lineage>
        <taxon>Bacteria</taxon>
        <taxon>Bacillati</taxon>
        <taxon>Actinomycetota</taxon>
        <taxon>Actinomycetes</taxon>
        <taxon>Kitasatosporales</taxon>
        <taxon>Streptomycetaceae</taxon>
        <taxon>Streptomyces</taxon>
    </lineage>
</organism>
<comment type="caution">
    <text evidence="1">The sequence shown here is derived from an EMBL/GenBank/DDBJ whole genome shotgun (WGS) entry which is preliminary data.</text>
</comment>
<dbReference type="AlphaFoldDB" id="A0A101V370"/>
<proteinExistence type="predicted"/>
<dbReference type="STRING" id="909626.AQJ91_07880"/>
<gene>
    <name evidence="1" type="ORF">AQJ91_07880</name>
</gene>
<dbReference type="EMBL" id="LMXB01000022">
    <property type="protein sequence ID" value="KUO21685.1"/>
    <property type="molecule type" value="Genomic_DNA"/>
</dbReference>
<evidence type="ECO:0000313" key="2">
    <source>
        <dbReference type="Proteomes" id="UP000053260"/>
    </source>
</evidence>
<reference evidence="1 2" key="1">
    <citation type="submission" date="2015-10" db="EMBL/GenBank/DDBJ databases">
        <title>Draft genome sequence of Streptomyces sp. RV15, isolated from a marine sponge.</title>
        <authorList>
            <person name="Ruckert C."/>
            <person name="Abdelmohsen U.R."/>
            <person name="Winkler A."/>
            <person name="Hentschel U."/>
            <person name="Kalinowski J."/>
            <person name="Kampfer P."/>
            <person name="Glaeser S."/>
        </authorList>
    </citation>
    <scope>NUCLEOTIDE SEQUENCE [LARGE SCALE GENOMIC DNA]</scope>
    <source>
        <strain evidence="1 2">RV15</strain>
    </source>
</reference>